<protein>
    <submittedName>
        <fullName evidence="2">Uroporphyrinogen decarboxylase</fullName>
    </submittedName>
</protein>
<organism evidence="2 3">
    <name type="scientific">Citrifermentans bremense</name>
    <dbReference type="NCBI Taxonomy" id="60035"/>
    <lineage>
        <taxon>Bacteria</taxon>
        <taxon>Pseudomonadati</taxon>
        <taxon>Thermodesulfobacteriota</taxon>
        <taxon>Desulfuromonadia</taxon>
        <taxon>Geobacterales</taxon>
        <taxon>Geobacteraceae</taxon>
        <taxon>Citrifermentans</taxon>
    </lineage>
</organism>
<dbReference type="SUPFAM" id="SSF51726">
    <property type="entry name" value="UROD/MetE-like"/>
    <property type="match status" value="1"/>
</dbReference>
<dbReference type="CDD" id="cd03465">
    <property type="entry name" value="URO-D_like"/>
    <property type="match status" value="1"/>
</dbReference>
<keyword evidence="3" id="KW-1185">Reference proteome</keyword>
<feature type="domain" description="Uroporphyrinogen decarboxylase (URO-D)" evidence="1">
    <location>
        <begin position="4"/>
        <end position="338"/>
    </location>
</feature>
<dbReference type="RefSeq" id="WP_185243770.1">
    <property type="nucleotide sequence ID" value="NZ_AP023213.1"/>
</dbReference>
<dbReference type="KEGG" id="gbn:GEOBRER4_00840"/>
<dbReference type="InterPro" id="IPR000257">
    <property type="entry name" value="Uroporphyrinogen_deCOase"/>
</dbReference>
<accession>A0A6S6M162</accession>
<evidence type="ECO:0000313" key="3">
    <source>
        <dbReference type="Proteomes" id="UP000515472"/>
    </source>
</evidence>
<dbReference type="AlphaFoldDB" id="A0A6S6M162"/>
<sequence>MTTGMDRFAALLTGKTPDRVPIVCNLLDQGAKEMGVSLKEYYSRGDLVAEGQLRMREKYGYDTLLGMFYSALEAEALGCRNIIYADDGPPNVGHLVIGSTGDIKKLCLPEDLGDNPRFREMTACIGLLKRESAGRWPVLGVVTASFSLPAMLMGIGPYMDLFLNGDTKLLDHLLTLCSQFCSRQIIALREAGADLIVYVNPVASATFITTSKFRELALPWVIRDLEHPGPAGVIFFNGGGKINPILADLKRHTGLGAFYLNPFDDIAEARSTLGPDALIAGAINDIRLIDWSPPEIDREVERLMQIGKQAGGFIFGTLLMPFSIPESNIRAMMSAAVRYGNYGSEGSCANQN</sequence>
<dbReference type="GO" id="GO:0004853">
    <property type="term" value="F:uroporphyrinogen decarboxylase activity"/>
    <property type="evidence" value="ECO:0007669"/>
    <property type="project" value="InterPro"/>
</dbReference>
<dbReference type="PANTHER" id="PTHR47099">
    <property type="entry name" value="METHYLCOBAMIDE:COM METHYLTRANSFERASE MTBA"/>
    <property type="match status" value="1"/>
</dbReference>
<dbReference type="EMBL" id="AP023213">
    <property type="protein sequence ID" value="BCG45334.1"/>
    <property type="molecule type" value="Genomic_DNA"/>
</dbReference>
<evidence type="ECO:0000259" key="1">
    <source>
        <dbReference type="Pfam" id="PF01208"/>
    </source>
</evidence>
<dbReference type="PANTHER" id="PTHR47099:SF1">
    <property type="entry name" value="METHYLCOBAMIDE:COM METHYLTRANSFERASE MTBA"/>
    <property type="match status" value="1"/>
</dbReference>
<dbReference type="GO" id="GO:0006779">
    <property type="term" value="P:porphyrin-containing compound biosynthetic process"/>
    <property type="evidence" value="ECO:0007669"/>
    <property type="project" value="InterPro"/>
</dbReference>
<reference evidence="2 3" key="1">
    <citation type="submission" date="2020-06" db="EMBL/GenBank/DDBJ databases">
        <title>Interaction of electrochemicaly active bacteria, Geobacter bremensis R4 on different carbon anode.</title>
        <authorList>
            <person name="Meng L."/>
            <person name="Yoshida N."/>
        </authorList>
    </citation>
    <scope>NUCLEOTIDE SEQUENCE [LARGE SCALE GENOMIC DNA]</scope>
    <source>
        <strain evidence="2 3">R4</strain>
    </source>
</reference>
<dbReference type="InterPro" id="IPR038071">
    <property type="entry name" value="UROD/MetE-like_sf"/>
</dbReference>
<dbReference type="Gene3D" id="3.20.20.210">
    <property type="match status" value="1"/>
</dbReference>
<evidence type="ECO:0000313" key="2">
    <source>
        <dbReference type="EMBL" id="BCG45334.1"/>
    </source>
</evidence>
<dbReference type="InterPro" id="IPR052024">
    <property type="entry name" value="Methanogen_methyltrans"/>
</dbReference>
<proteinExistence type="predicted"/>
<gene>
    <name evidence="2" type="ORF">GEOBRER4_n0087</name>
</gene>
<name>A0A6S6M162_9BACT</name>
<dbReference type="Pfam" id="PF01208">
    <property type="entry name" value="URO-D"/>
    <property type="match status" value="1"/>
</dbReference>
<dbReference type="Proteomes" id="UP000515472">
    <property type="component" value="Chromosome"/>
</dbReference>